<evidence type="ECO:0000313" key="2">
    <source>
        <dbReference type="Proteomes" id="UP000245626"/>
    </source>
</evidence>
<keyword evidence="2" id="KW-1185">Reference proteome</keyword>
<dbReference type="EMBL" id="KZ820331">
    <property type="protein sequence ID" value="PWN47821.1"/>
    <property type="molecule type" value="Genomic_DNA"/>
</dbReference>
<proteinExistence type="predicted"/>
<accession>A0ACD0NPT8</accession>
<reference evidence="1 2" key="1">
    <citation type="journal article" date="2018" name="Mol. Biol. Evol.">
        <title>Broad Genomic Sampling Reveals a Smut Pathogenic Ancestry of the Fungal Clade Ustilaginomycotina.</title>
        <authorList>
            <person name="Kijpornyongpan T."/>
            <person name="Mondo S.J."/>
            <person name="Barry K."/>
            <person name="Sandor L."/>
            <person name="Lee J."/>
            <person name="Lipzen A."/>
            <person name="Pangilinan J."/>
            <person name="LaButti K."/>
            <person name="Hainaut M."/>
            <person name="Henrissat B."/>
            <person name="Grigoriev I.V."/>
            <person name="Spatafora J.W."/>
            <person name="Aime M.C."/>
        </authorList>
    </citation>
    <scope>NUCLEOTIDE SEQUENCE [LARGE SCALE GENOMIC DNA]</scope>
    <source>
        <strain evidence="1 2">SA 807</strain>
    </source>
</reference>
<name>A0ACD0NPT8_9BASI</name>
<organism evidence="1 2">
    <name type="scientific">Violaceomyces palustris</name>
    <dbReference type="NCBI Taxonomy" id="1673888"/>
    <lineage>
        <taxon>Eukaryota</taxon>
        <taxon>Fungi</taxon>
        <taxon>Dikarya</taxon>
        <taxon>Basidiomycota</taxon>
        <taxon>Ustilaginomycotina</taxon>
        <taxon>Ustilaginomycetes</taxon>
        <taxon>Violaceomycetales</taxon>
        <taxon>Violaceomycetaceae</taxon>
        <taxon>Violaceomyces</taxon>
    </lineage>
</organism>
<gene>
    <name evidence="1" type="ORF">IE53DRAFT_228149</name>
</gene>
<protein>
    <submittedName>
        <fullName evidence="1">Uncharacterized protein</fullName>
    </submittedName>
</protein>
<dbReference type="Proteomes" id="UP000245626">
    <property type="component" value="Unassembled WGS sequence"/>
</dbReference>
<sequence>MKKASLVLFVMAAISMANAAAVHKVESVRPSMARSDGIKKPGTLMKRAGEEILGAGKGLAHDAGQGVSLEQLSRGLSSSSLASMSDLGLQGERAEEVKKRIQYRLWLQKKRPEEIVHTVLDETYKEHQKKVAEQVIRTHNLVLEDQRAEKEGLVGYKSRVLAQMNKEDGERELIKVDDALDFVNSEHKLSVNAEHKLSYMYMLGRYDTTELMELLEVNETVKPRDAEERARIFQQIKLDRQAFELGTVGHESEILARMEGRQGKSVLIEPNDQVFGAAREHLHWVSEMDKESKKENQELFVRYTYYLHMGEPVKTLQWLEEMRKSGLVLVHWDGDRAKALEEISRDMEVVKGLRNEPSAILGLLWNQTGRVSLLRKVDEVPSTWRSPGTKPDLLPSSPVGSLGGGGGRVEGLGLGHIPPPAAPPMPPNDGVEFLTGGGAGGGGIGGGALPSGMRTSAPPVHLDDHFDLLTGEGGGTFPSGMPPGVPPVPPSHQAVRLTPHLPLYNQGDLRNGGGGTLPSGVPPGVPPAHFNDQVDLVAGGGGGTLPGGVPPGVPPVPPVPPNRQDFRLTPHAPLYNQGDLLGGGGGGGGGVIPSGTRPSAPPAYLDPAMKFPATYGNVPEAPTQEKPTGPTPSVPENAETVAVGDGKVSQSPAGMTTGQKVAMGLLTAGVATLTAGTIGSAVVQGNRIDNLQEENENQDKRLDKQAKAIEKDRDAINRYLKGYNLSVSDDPPDGKPADPPAKSNLGKRSVGSMHRGPNSKLTRRSQNASSVKRAWTKGEKMALKLSLAFGLPLSFTMLAMSIMNGHANATLHQDNYRQDQQLDKQAEENRKMREELNNQAKEIQEDRAVIDRYFRGGNLATPATADIGGQLIGPASFSPAYPNPPANLAANPPVNLPPNPAGNPPPCPPGPGLSKRSTADMPKDPESRSKPAAFVKRFEKLVGEGGLTGRIEKRGAREDVLRKTLDLHRLSQVFPNRSNEVHMGSSEVDISELKKYIDRLAEEDDKTMAHLQHDLHRSNMTESEIADHMEDLRAKLRKVVEETYGTAEMERYDKTMEWLQQMNDEALHAERKEVIKAYLRANPPGKMPWREYLSHDWRRIAALTALATGAGVSGGLIGAAIEGGVAEGNKNSTSHRKRSQTRRRESE</sequence>
<evidence type="ECO:0000313" key="1">
    <source>
        <dbReference type="EMBL" id="PWN47821.1"/>
    </source>
</evidence>